<keyword evidence="4" id="KW-1185">Reference proteome</keyword>
<evidence type="ECO:0000259" key="2">
    <source>
        <dbReference type="Pfam" id="PF07859"/>
    </source>
</evidence>
<evidence type="ECO:0000256" key="1">
    <source>
        <dbReference type="ARBA" id="ARBA00022801"/>
    </source>
</evidence>
<dbReference type="InterPro" id="IPR050300">
    <property type="entry name" value="GDXG_lipolytic_enzyme"/>
</dbReference>
<dbReference type="AlphaFoldDB" id="A0A9X1TE32"/>
<keyword evidence="1 3" id="KW-0378">Hydrolase</keyword>
<comment type="caution">
    <text evidence="3">The sequence shown here is derived from an EMBL/GenBank/DDBJ whole genome shotgun (WGS) entry which is preliminary data.</text>
</comment>
<proteinExistence type="predicted"/>
<evidence type="ECO:0000313" key="4">
    <source>
        <dbReference type="Proteomes" id="UP001139035"/>
    </source>
</evidence>
<dbReference type="PANTHER" id="PTHR48081">
    <property type="entry name" value="AB HYDROLASE SUPERFAMILY PROTEIN C4A8.06C"/>
    <property type="match status" value="1"/>
</dbReference>
<organism evidence="3 4">
    <name type="scientific">Jiella avicenniae</name>
    <dbReference type="NCBI Taxonomy" id="2907202"/>
    <lineage>
        <taxon>Bacteria</taxon>
        <taxon>Pseudomonadati</taxon>
        <taxon>Pseudomonadota</taxon>
        <taxon>Alphaproteobacteria</taxon>
        <taxon>Hyphomicrobiales</taxon>
        <taxon>Aurantimonadaceae</taxon>
        <taxon>Jiella</taxon>
    </lineage>
</organism>
<dbReference type="EMBL" id="JAJUWU010000032">
    <property type="protein sequence ID" value="MCE7030868.1"/>
    <property type="molecule type" value="Genomic_DNA"/>
</dbReference>
<gene>
    <name evidence="3" type="ORF">LZD57_23025</name>
</gene>
<dbReference type="InterPro" id="IPR013094">
    <property type="entry name" value="AB_hydrolase_3"/>
</dbReference>
<name>A0A9X1TE32_9HYPH</name>
<dbReference type="RefSeq" id="WP_233721938.1">
    <property type="nucleotide sequence ID" value="NZ_JAJUWU010000032.1"/>
</dbReference>
<accession>A0A9X1TE32</accession>
<reference evidence="3" key="1">
    <citation type="submission" date="2022-01" db="EMBL/GenBank/DDBJ databases">
        <title>Jiella avicenniae sp. nov., a novel endophytic bacterium isolated from bark of Avicennia marina.</title>
        <authorList>
            <person name="Tuo L."/>
        </authorList>
    </citation>
    <scope>NUCLEOTIDE SEQUENCE</scope>
    <source>
        <strain evidence="3">CBK1P-4</strain>
    </source>
</reference>
<protein>
    <submittedName>
        <fullName evidence="3">Alpha/beta hydrolase</fullName>
    </submittedName>
</protein>
<dbReference type="Gene3D" id="3.40.50.1820">
    <property type="entry name" value="alpha/beta hydrolase"/>
    <property type="match status" value="1"/>
</dbReference>
<dbReference type="Pfam" id="PF07859">
    <property type="entry name" value="Abhydrolase_3"/>
    <property type="match status" value="1"/>
</dbReference>
<dbReference type="Proteomes" id="UP001139035">
    <property type="component" value="Unassembled WGS sequence"/>
</dbReference>
<sequence>MSGLDASAAAALRAMAEAGAPSLAELTPEAARARYDAGYAAGQRPQEAVAAVTDDVWEGVRVRIWRGDGAPAEKARALLYLHGGGWVIGGIHSHEEICRKIANRTRSLVVAPDYRLAPEAPFPAAIEDCVTTLRHLHQRADALGIDRGQIAVGGDSAGGNLAAVLALLAKQGSAAAVSAQLLIYPNTDQAQDGESVRRFAEGYGLSAREMAWFRGHYLPTPEARRDWLAAPLLAPSLRGLALAIVVLAGHDVLYSEGAAYAVRLEKESRATVRCWPGQIHGFLSMSALIPEATEALDWLCERWAEDG</sequence>
<dbReference type="GO" id="GO:0016787">
    <property type="term" value="F:hydrolase activity"/>
    <property type="evidence" value="ECO:0007669"/>
    <property type="project" value="UniProtKB-KW"/>
</dbReference>
<dbReference type="InterPro" id="IPR029058">
    <property type="entry name" value="AB_hydrolase_fold"/>
</dbReference>
<evidence type="ECO:0000313" key="3">
    <source>
        <dbReference type="EMBL" id="MCE7030868.1"/>
    </source>
</evidence>
<dbReference type="SUPFAM" id="SSF53474">
    <property type="entry name" value="alpha/beta-Hydrolases"/>
    <property type="match status" value="1"/>
</dbReference>
<dbReference type="PANTHER" id="PTHR48081:SF8">
    <property type="entry name" value="ALPHA_BETA HYDROLASE FOLD-3 DOMAIN-CONTAINING PROTEIN-RELATED"/>
    <property type="match status" value="1"/>
</dbReference>
<feature type="domain" description="Alpha/beta hydrolase fold-3" evidence="2">
    <location>
        <begin position="78"/>
        <end position="283"/>
    </location>
</feature>